<reference evidence="2" key="1">
    <citation type="submission" date="2018-02" db="EMBL/GenBank/DDBJ databases">
        <title>Rhizophora mucronata_Transcriptome.</title>
        <authorList>
            <person name="Meera S.P."/>
            <person name="Sreeshan A."/>
            <person name="Augustine A."/>
        </authorList>
    </citation>
    <scope>NUCLEOTIDE SEQUENCE</scope>
    <source>
        <tissue evidence="2">Leaf</tissue>
    </source>
</reference>
<feature type="region of interest" description="Disordered" evidence="1">
    <location>
        <begin position="1"/>
        <end position="25"/>
    </location>
</feature>
<protein>
    <submittedName>
        <fullName evidence="2">Uncharacterized protein</fullName>
    </submittedName>
</protein>
<dbReference type="AlphaFoldDB" id="A0A2P2PFM9"/>
<dbReference type="EMBL" id="GGEC01073054">
    <property type="protein sequence ID" value="MBX53538.1"/>
    <property type="molecule type" value="Transcribed_RNA"/>
</dbReference>
<feature type="compositionally biased region" description="Basic and acidic residues" evidence="1">
    <location>
        <begin position="15"/>
        <end position="25"/>
    </location>
</feature>
<evidence type="ECO:0000313" key="2">
    <source>
        <dbReference type="EMBL" id="MBX53538.1"/>
    </source>
</evidence>
<sequence length="25" mass="2757">MLLGVYKIENGKPASTREGHRSGKK</sequence>
<proteinExistence type="predicted"/>
<accession>A0A2P2PFM9</accession>
<name>A0A2P2PFM9_RHIMU</name>
<evidence type="ECO:0000256" key="1">
    <source>
        <dbReference type="SAM" id="MobiDB-lite"/>
    </source>
</evidence>
<organism evidence="2">
    <name type="scientific">Rhizophora mucronata</name>
    <name type="common">Asiatic mangrove</name>
    <dbReference type="NCBI Taxonomy" id="61149"/>
    <lineage>
        <taxon>Eukaryota</taxon>
        <taxon>Viridiplantae</taxon>
        <taxon>Streptophyta</taxon>
        <taxon>Embryophyta</taxon>
        <taxon>Tracheophyta</taxon>
        <taxon>Spermatophyta</taxon>
        <taxon>Magnoliopsida</taxon>
        <taxon>eudicotyledons</taxon>
        <taxon>Gunneridae</taxon>
        <taxon>Pentapetalae</taxon>
        <taxon>rosids</taxon>
        <taxon>fabids</taxon>
        <taxon>Malpighiales</taxon>
        <taxon>Rhizophoraceae</taxon>
        <taxon>Rhizophora</taxon>
    </lineage>
</organism>